<dbReference type="Gene3D" id="3.40.50.1010">
    <property type="entry name" value="5'-nuclease"/>
    <property type="match status" value="1"/>
</dbReference>
<dbReference type="Proteomes" id="UP000285613">
    <property type="component" value="Unassembled WGS sequence"/>
</dbReference>
<evidence type="ECO:0000313" key="2">
    <source>
        <dbReference type="Proteomes" id="UP000285613"/>
    </source>
</evidence>
<comment type="caution">
    <text evidence="1">The sequence shown here is derived from an EMBL/GenBank/DDBJ whole genome shotgun (WGS) entry which is preliminary data.</text>
</comment>
<name>A0AAQ0RUX4_BIFPS</name>
<dbReference type="InterPro" id="IPR016541">
    <property type="entry name" value="UCP008505"/>
</dbReference>
<sequence>MEPSFLIDTNCIVTPYNDCYRPRYALSNPFWERMRRLVESGEVGILSLVRDEIVKGMQEGDRLDEWVQSVAEEVIDPRQNSAIVGNYGEIMRYIANPINAFSRNAQQSWMMDVVADPWLVASAREYDAAIITFEKYVKRIPNQPAAGAKIPNIVREYGVSCVSLFDFREGKNF</sequence>
<dbReference type="EMBL" id="QRPH01000003">
    <property type="protein sequence ID" value="RHL96311.1"/>
    <property type="molecule type" value="Genomic_DNA"/>
</dbReference>
<protein>
    <submittedName>
        <fullName evidence="1">DUF4411 family protein</fullName>
    </submittedName>
</protein>
<dbReference type="SUPFAM" id="SSF88723">
    <property type="entry name" value="PIN domain-like"/>
    <property type="match status" value="1"/>
</dbReference>
<proteinExistence type="predicted"/>
<accession>A0AAQ0RUX4</accession>
<dbReference type="AlphaFoldDB" id="A0AAQ0RUX4"/>
<reference evidence="1 2" key="1">
    <citation type="submission" date="2018-08" db="EMBL/GenBank/DDBJ databases">
        <title>A genome reference for cultivated species of the human gut microbiota.</title>
        <authorList>
            <person name="Zou Y."/>
            <person name="Xue W."/>
            <person name="Luo G."/>
        </authorList>
    </citation>
    <scope>NUCLEOTIDE SEQUENCE [LARGE SCALE GENOMIC DNA]</scope>
    <source>
        <strain evidence="1 2">AF36-12AT</strain>
    </source>
</reference>
<gene>
    <name evidence="1" type="ORF">DWZ91_05290</name>
</gene>
<dbReference type="Pfam" id="PF14367">
    <property type="entry name" value="DUF4411"/>
    <property type="match status" value="1"/>
</dbReference>
<dbReference type="InterPro" id="IPR029060">
    <property type="entry name" value="PIN-like_dom_sf"/>
</dbReference>
<evidence type="ECO:0000313" key="1">
    <source>
        <dbReference type="EMBL" id="RHL96311.1"/>
    </source>
</evidence>
<organism evidence="1 2">
    <name type="scientific">Bifidobacterium pseudocatenulatum</name>
    <dbReference type="NCBI Taxonomy" id="28026"/>
    <lineage>
        <taxon>Bacteria</taxon>
        <taxon>Bacillati</taxon>
        <taxon>Actinomycetota</taxon>
        <taxon>Actinomycetes</taxon>
        <taxon>Bifidobacteriales</taxon>
        <taxon>Bifidobacteriaceae</taxon>
        <taxon>Bifidobacterium</taxon>
    </lineage>
</organism>